<comment type="caution">
    <text evidence="2">The sequence shown here is derived from an EMBL/GenBank/DDBJ whole genome shotgun (WGS) entry which is preliminary data.</text>
</comment>
<evidence type="ECO:0000256" key="1">
    <source>
        <dbReference type="SAM" id="Phobius"/>
    </source>
</evidence>
<feature type="transmembrane region" description="Helical" evidence="1">
    <location>
        <begin position="6"/>
        <end position="23"/>
    </location>
</feature>
<dbReference type="EMBL" id="CBSW010000075">
    <property type="protein sequence ID" value="CDG95860.1"/>
    <property type="molecule type" value="Genomic_DNA"/>
</dbReference>
<dbReference type="InterPro" id="IPR010351">
    <property type="entry name" value="DUF943"/>
</dbReference>
<keyword evidence="1" id="KW-0472">Membrane</keyword>
<keyword evidence="1" id="KW-0812">Transmembrane</keyword>
<evidence type="ECO:0000313" key="2">
    <source>
        <dbReference type="EMBL" id="CDG95860.1"/>
    </source>
</evidence>
<dbReference type="Pfam" id="PF06092">
    <property type="entry name" value="DUF943"/>
    <property type="match status" value="1"/>
</dbReference>
<keyword evidence="1" id="KW-1133">Transmembrane helix</keyword>
<sequence length="154" mass="17964">MNKYKLFLSLIVIFVVYGVWWLLQPVEIIGAHHRSSGYNDVLVKHFPITDLGKIDWWKKNKSMLKNKYGIPVTDKDGNFDISIWDIGDGYKEMPNTDQNSDLLCFDDMKVKANCIEKNRVLEVSRFDGGKISFVMRHSAYLQRKEGGEINPYQW</sequence>
<evidence type="ECO:0000313" key="3">
    <source>
        <dbReference type="Proteomes" id="UP000028511"/>
    </source>
</evidence>
<dbReference type="RefSeq" id="WP_038215624.1">
    <property type="nucleotide sequence ID" value="NZ_CAWLWN010000152.1"/>
</dbReference>
<organism evidence="2 3">
    <name type="scientific">Xenorhabdus bovienii str. puntauvense</name>
    <dbReference type="NCBI Taxonomy" id="1398201"/>
    <lineage>
        <taxon>Bacteria</taxon>
        <taxon>Pseudomonadati</taxon>
        <taxon>Pseudomonadota</taxon>
        <taxon>Gammaproteobacteria</taxon>
        <taxon>Enterobacterales</taxon>
        <taxon>Morganellaceae</taxon>
        <taxon>Xenorhabdus</taxon>
    </lineage>
</organism>
<dbReference type="AlphaFoldDB" id="A0A077ND58"/>
<accession>A0A077ND58</accession>
<dbReference type="HOGENOM" id="CLU_131530_1_0_6"/>
<name>A0A077ND58_XENBV</name>
<gene>
    <name evidence="2" type="ORF">XBP1_1660003</name>
</gene>
<evidence type="ECO:0008006" key="4">
    <source>
        <dbReference type="Google" id="ProtNLM"/>
    </source>
</evidence>
<protein>
    <recommendedName>
        <fullName evidence="4">DUF943 family protein</fullName>
    </recommendedName>
</protein>
<dbReference type="Proteomes" id="UP000028511">
    <property type="component" value="Unassembled WGS sequence"/>
</dbReference>
<reference evidence="2" key="1">
    <citation type="submission" date="2013-07" db="EMBL/GenBank/DDBJ databases">
        <title>Sub-species coevolution in mutualistic symbiosis.</title>
        <authorList>
            <person name="Murfin K."/>
            <person name="Klassen J."/>
            <person name="Lee M."/>
            <person name="Forst S."/>
            <person name="Stock P."/>
            <person name="Goodrich-Blair H."/>
        </authorList>
    </citation>
    <scope>NUCLEOTIDE SEQUENCE [LARGE SCALE GENOMIC DNA]</scope>
    <source>
        <strain evidence="2">Puntauvense</strain>
    </source>
</reference>
<proteinExistence type="predicted"/>